<dbReference type="Proteomes" id="UP000468735">
    <property type="component" value="Unassembled WGS sequence"/>
</dbReference>
<comment type="caution">
    <text evidence="2">The sequence shown here is derived from an EMBL/GenBank/DDBJ whole genome shotgun (WGS) entry which is preliminary data.</text>
</comment>
<feature type="region of interest" description="Disordered" evidence="1">
    <location>
        <begin position="22"/>
        <end position="59"/>
    </location>
</feature>
<sequence>MGRYGTVPWLWKRHRRWSANTAKWARTAPPAPRSGPERPPTPRDPAATRLTSRHASEDPFITPVKAADHYAFCSKLRQEYEDFDDYATSLIDAPTWWIWWD</sequence>
<keyword evidence="3" id="KW-1185">Reference proteome</keyword>
<evidence type="ECO:0000313" key="3">
    <source>
        <dbReference type="Proteomes" id="UP000468735"/>
    </source>
</evidence>
<organism evidence="2 3">
    <name type="scientific">Actinomadura rudentiformis</name>
    <dbReference type="NCBI Taxonomy" id="359158"/>
    <lineage>
        <taxon>Bacteria</taxon>
        <taxon>Bacillati</taxon>
        <taxon>Actinomycetota</taxon>
        <taxon>Actinomycetes</taxon>
        <taxon>Streptosporangiales</taxon>
        <taxon>Thermomonosporaceae</taxon>
        <taxon>Actinomadura</taxon>
    </lineage>
</organism>
<evidence type="ECO:0000256" key="1">
    <source>
        <dbReference type="SAM" id="MobiDB-lite"/>
    </source>
</evidence>
<dbReference type="EMBL" id="WBMT01000007">
    <property type="protein sequence ID" value="KAB2348591.1"/>
    <property type="molecule type" value="Genomic_DNA"/>
</dbReference>
<reference evidence="2 3" key="1">
    <citation type="submission" date="2019-09" db="EMBL/GenBank/DDBJ databases">
        <title>Actinomadura physcomitrii sp. nov., a novel actinomycete isolated from moss [Physcomitrium sphaericum (Ludw) Fuernr].</title>
        <authorList>
            <person name="Zhuang X."/>
            <person name="Liu C."/>
        </authorList>
    </citation>
    <scope>NUCLEOTIDE SEQUENCE [LARGE SCALE GENOMIC DNA]</scope>
    <source>
        <strain evidence="2 3">HMC1</strain>
    </source>
</reference>
<accession>A0A6H9YX80</accession>
<feature type="compositionally biased region" description="Pro residues" evidence="1">
    <location>
        <begin position="29"/>
        <end position="43"/>
    </location>
</feature>
<proteinExistence type="predicted"/>
<dbReference type="AlphaFoldDB" id="A0A6H9YX80"/>
<name>A0A6H9YX80_9ACTN</name>
<gene>
    <name evidence="2" type="ORF">F8566_15710</name>
</gene>
<protein>
    <submittedName>
        <fullName evidence="2">DUF4253 domain-containing protein</fullName>
    </submittedName>
</protein>
<evidence type="ECO:0000313" key="2">
    <source>
        <dbReference type="EMBL" id="KAB2348591.1"/>
    </source>
</evidence>